<sequence length="71" mass="7687">GIELVADQASKEPVGDRRNAVVYEAFKQGLLLLGAGQSVLRLIPPLVVSEPEMQVGIDIVESVLKKVFRVT</sequence>
<dbReference type="Gene3D" id="3.90.1150.10">
    <property type="entry name" value="Aspartate Aminotransferase, domain 1"/>
    <property type="match status" value="1"/>
</dbReference>
<reference evidence="1" key="1">
    <citation type="journal article" date="2014" name="Front. Microbiol.">
        <title>High frequency of phylogenetically diverse reductive dehalogenase-homologous genes in deep subseafloor sedimentary metagenomes.</title>
        <authorList>
            <person name="Kawai M."/>
            <person name="Futagami T."/>
            <person name="Toyoda A."/>
            <person name="Takaki Y."/>
            <person name="Nishi S."/>
            <person name="Hori S."/>
            <person name="Arai W."/>
            <person name="Tsubouchi T."/>
            <person name="Morono Y."/>
            <person name="Uchiyama I."/>
            <person name="Ito T."/>
            <person name="Fujiyama A."/>
            <person name="Inagaki F."/>
            <person name="Takami H."/>
        </authorList>
    </citation>
    <scope>NUCLEOTIDE SEQUENCE</scope>
    <source>
        <strain evidence="1">Expedition CK06-06</strain>
    </source>
</reference>
<gene>
    <name evidence="1" type="ORF">S12H4_25356</name>
</gene>
<evidence type="ECO:0008006" key="2">
    <source>
        <dbReference type="Google" id="ProtNLM"/>
    </source>
</evidence>
<dbReference type="InterPro" id="IPR015422">
    <property type="entry name" value="PyrdxlP-dep_Trfase_small"/>
</dbReference>
<protein>
    <recommendedName>
        <fullName evidence="2">Aminotransferase class III-fold pyridoxal phosphate-dependent enzyme</fullName>
    </recommendedName>
</protein>
<organism evidence="1">
    <name type="scientific">marine sediment metagenome</name>
    <dbReference type="NCBI Taxonomy" id="412755"/>
    <lineage>
        <taxon>unclassified sequences</taxon>
        <taxon>metagenomes</taxon>
        <taxon>ecological metagenomes</taxon>
    </lineage>
</organism>
<dbReference type="AlphaFoldDB" id="X1T0S7"/>
<comment type="caution">
    <text evidence="1">The sequence shown here is derived from an EMBL/GenBank/DDBJ whole genome shotgun (WGS) entry which is preliminary data.</text>
</comment>
<dbReference type="SUPFAM" id="SSF53383">
    <property type="entry name" value="PLP-dependent transferases"/>
    <property type="match status" value="1"/>
</dbReference>
<evidence type="ECO:0000313" key="1">
    <source>
        <dbReference type="EMBL" id="GAI73669.1"/>
    </source>
</evidence>
<dbReference type="InterPro" id="IPR015424">
    <property type="entry name" value="PyrdxlP-dep_Trfase"/>
</dbReference>
<feature type="non-terminal residue" evidence="1">
    <location>
        <position position="1"/>
    </location>
</feature>
<name>X1T0S7_9ZZZZ</name>
<proteinExistence type="predicted"/>
<accession>X1T0S7</accession>
<dbReference type="EMBL" id="BARW01014174">
    <property type="protein sequence ID" value="GAI73669.1"/>
    <property type="molecule type" value="Genomic_DNA"/>
</dbReference>